<dbReference type="KEGG" id="caby:Cabys_1129"/>
<dbReference type="EMBL" id="CP018099">
    <property type="protein sequence ID" value="APF17878.1"/>
    <property type="molecule type" value="Genomic_DNA"/>
</dbReference>
<dbReference type="RefSeq" id="WP_258463544.1">
    <property type="nucleotide sequence ID" value="NZ_CM001402.1"/>
</dbReference>
<protein>
    <submittedName>
        <fullName evidence="1">Uncharacterized protein</fullName>
    </submittedName>
</protein>
<name>A0A1J1C5N9_CALAY</name>
<dbReference type="Proteomes" id="UP000183868">
    <property type="component" value="Chromosome"/>
</dbReference>
<gene>
    <name evidence="1" type="ORF">Cabys_1129</name>
</gene>
<evidence type="ECO:0000313" key="1">
    <source>
        <dbReference type="EMBL" id="APF17878.1"/>
    </source>
</evidence>
<evidence type="ECO:0000313" key="2">
    <source>
        <dbReference type="Proteomes" id="UP000183868"/>
    </source>
</evidence>
<reference evidence="1 2" key="1">
    <citation type="submission" date="2016-11" db="EMBL/GenBank/DDBJ databases">
        <title>Genomic analysis of Caldithrix abyssi and proposal of a novel bacterial phylum Caldithrichaeota.</title>
        <authorList>
            <person name="Kublanov I."/>
            <person name="Sigalova O."/>
            <person name="Gavrilov S."/>
            <person name="Lebedinsky A."/>
            <person name="Ivanova N."/>
            <person name="Daum C."/>
            <person name="Reddy T."/>
            <person name="Klenk H.P."/>
            <person name="Goker M."/>
            <person name="Reva O."/>
            <person name="Miroshnichenko M."/>
            <person name="Kyprides N."/>
            <person name="Woyke T."/>
            <person name="Gelfand M."/>
        </authorList>
    </citation>
    <scope>NUCLEOTIDE SEQUENCE [LARGE SCALE GENOMIC DNA]</scope>
    <source>
        <strain evidence="1 2">LF13</strain>
    </source>
</reference>
<organism evidence="1 2">
    <name type="scientific">Caldithrix abyssi DSM 13497</name>
    <dbReference type="NCBI Taxonomy" id="880073"/>
    <lineage>
        <taxon>Bacteria</taxon>
        <taxon>Pseudomonadati</taxon>
        <taxon>Calditrichota</taxon>
        <taxon>Calditrichia</taxon>
        <taxon>Calditrichales</taxon>
        <taxon>Calditrichaceae</taxon>
        <taxon>Caldithrix</taxon>
    </lineage>
</organism>
<accession>A0A1J1C5N9</accession>
<proteinExistence type="predicted"/>
<sequence length="43" mass="4935">MALKMTGSQPEPDVLNCLKEKKNKNRLQENASRLLCFPHHDQA</sequence>
<dbReference type="AlphaFoldDB" id="A0A1J1C5N9"/>